<comment type="caution">
    <text evidence="3">The sequence shown here is derived from an EMBL/GenBank/DDBJ whole genome shotgun (WGS) entry which is preliminary data.</text>
</comment>
<evidence type="ECO:0000313" key="4">
    <source>
        <dbReference type="EMBL" id="CAF3504904.1"/>
    </source>
</evidence>
<dbReference type="EMBL" id="CAJOBC010001882">
    <property type="protein sequence ID" value="CAF3703970.1"/>
    <property type="molecule type" value="Genomic_DNA"/>
</dbReference>
<keyword evidence="6" id="KW-1185">Reference proteome</keyword>
<evidence type="ECO:0000313" key="5">
    <source>
        <dbReference type="EMBL" id="CAF3703970.1"/>
    </source>
</evidence>
<dbReference type="Proteomes" id="UP000682733">
    <property type="component" value="Unassembled WGS sequence"/>
</dbReference>
<dbReference type="Proteomes" id="UP000663829">
    <property type="component" value="Unassembled WGS sequence"/>
</dbReference>
<sequence length="246" mass="28836">MAKNSFKKIEQSDYYNVSDHFHEDEVDINISSSMKTSQDEYHIDFTQETTSDQQTSEIFLNDLILLSDSEQEPNDAEGYEIDDQNQKQTRTSKKMKGSDWIRHISNNNNNNSNHKSTEVTTTMTGVTVLMSESDTLVNRKRRRNRKIDKTFVQQFRRILSEINSSTRILSRLSSTVIDVDSLYIQIVRIEHVYNQTLLYGKNLNDQSELIVMIDNKMMNEKLFKIDDKIKIGKKRYQRTSTIPFKI</sequence>
<dbReference type="EMBL" id="CAJNOQ010001882">
    <property type="protein sequence ID" value="CAF0925241.1"/>
    <property type="molecule type" value="Genomic_DNA"/>
</dbReference>
<dbReference type="AlphaFoldDB" id="A0A814BB88"/>
<name>A0A814BB88_9BILA</name>
<organism evidence="3 6">
    <name type="scientific">Didymodactylos carnosus</name>
    <dbReference type="NCBI Taxonomy" id="1234261"/>
    <lineage>
        <taxon>Eukaryota</taxon>
        <taxon>Metazoa</taxon>
        <taxon>Spiralia</taxon>
        <taxon>Gnathifera</taxon>
        <taxon>Rotifera</taxon>
        <taxon>Eurotatoria</taxon>
        <taxon>Bdelloidea</taxon>
        <taxon>Philodinida</taxon>
        <taxon>Philodinidae</taxon>
        <taxon>Didymodactylos</taxon>
    </lineage>
</organism>
<evidence type="ECO:0000256" key="1">
    <source>
        <dbReference type="SAM" id="MobiDB-lite"/>
    </source>
</evidence>
<proteinExistence type="predicted"/>
<dbReference type="Proteomes" id="UP000681722">
    <property type="component" value="Unassembled WGS sequence"/>
</dbReference>
<gene>
    <name evidence="3" type="ORF">GPM918_LOCUS9880</name>
    <name evidence="2" type="ORF">OVA965_LOCUS721</name>
    <name evidence="5" type="ORF">SRO942_LOCUS9881</name>
    <name evidence="4" type="ORF">TMI583_LOCUS721</name>
</gene>
<reference evidence="3" key="1">
    <citation type="submission" date="2021-02" db="EMBL/GenBank/DDBJ databases">
        <authorList>
            <person name="Nowell W R."/>
        </authorList>
    </citation>
    <scope>NUCLEOTIDE SEQUENCE</scope>
</reference>
<dbReference type="Proteomes" id="UP000677228">
    <property type="component" value="Unassembled WGS sequence"/>
</dbReference>
<evidence type="ECO:0000313" key="2">
    <source>
        <dbReference type="EMBL" id="CAF0729887.1"/>
    </source>
</evidence>
<accession>A0A814BB88</accession>
<evidence type="ECO:0000313" key="3">
    <source>
        <dbReference type="EMBL" id="CAF0925241.1"/>
    </source>
</evidence>
<protein>
    <submittedName>
        <fullName evidence="3">Uncharacterized protein</fullName>
    </submittedName>
</protein>
<evidence type="ECO:0000313" key="6">
    <source>
        <dbReference type="Proteomes" id="UP000663829"/>
    </source>
</evidence>
<dbReference type="EMBL" id="CAJNOK010000110">
    <property type="protein sequence ID" value="CAF0729887.1"/>
    <property type="molecule type" value="Genomic_DNA"/>
</dbReference>
<feature type="region of interest" description="Disordered" evidence="1">
    <location>
        <begin position="71"/>
        <end position="97"/>
    </location>
</feature>
<dbReference type="EMBL" id="CAJOBA010000110">
    <property type="protein sequence ID" value="CAF3504904.1"/>
    <property type="molecule type" value="Genomic_DNA"/>
</dbReference>
<feature type="compositionally biased region" description="Acidic residues" evidence="1">
    <location>
        <begin position="71"/>
        <end position="83"/>
    </location>
</feature>